<protein>
    <submittedName>
        <fullName evidence="2">Uncharacterized protein</fullName>
    </submittedName>
</protein>
<name>A0AC35FXA1_9BILA</name>
<organism evidence="1 2">
    <name type="scientific">Panagrolaimus sp. PS1159</name>
    <dbReference type="NCBI Taxonomy" id="55785"/>
    <lineage>
        <taxon>Eukaryota</taxon>
        <taxon>Metazoa</taxon>
        <taxon>Ecdysozoa</taxon>
        <taxon>Nematoda</taxon>
        <taxon>Chromadorea</taxon>
        <taxon>Rhabditida</taxon>
        <taxon>Tylenchina</taxon>
        <taxon>Panagrolaimomorpha</taxon>
        <taxon>Panagrolaimoidea</taxon>
        <taxon>Panagrolaimidae</taxon>
        <taxon>Panagrolaimus</taxon>
    </lineage>
</organism>
<reference evidence="2" key="1">
    <citation type="submission" date="2022-11" db="UniProtKB">
        <authorList>
            <consortium name="WormBaseParasite"/>
        </authorList>
    </citation>
    <scope>IDENTIFICATION</scope>
</reference>
<evidence type="ECO:0000313" key="2">
    <source>
        <dbReference type="WBParaSite" id="PS1159_v2.g21231.t1"/>
    </source>
</evidence>
<sequence length="1327" mass="152456">MTTRVTSTSSTSAPSSQPQQEITEAAKNWTKCLERFKISIDSLYDICRETQNFAGCREVLLYLGNATHAFECLINMIDVEQTWEKDPSCKPVAWEIKAPSAANKQMQVEEIWHVVSGRRRKNTLSSEESGEAESRSEKENKKTNVYERLAYGLRRPVRPFSPEIIKDPDAIPGSNLMCPRSAMDLPQTKASMAKMAYSRERLWKGRVKPLLEEKLSTIQRRQARLTYSQVAKQPPKQKSESDPNRSREPSLASISETAEENDDNLSTVTMAEQAAAGLNSDKILAELGGDDQWLAMTMEEESLAQEEESLQKEILEEERSSIDDEFEREACKQFGKIRYKKSWKDVIANWTQQNEKVLPELCYRKPGEAVQMHEKLLSPSRRRTKTDFEKRHEERQQRAVELRQRLLEEKANRLKELHAKVEEIRQKRIEVEEKKRALLEEKMEKVCEKRERNLAEVVKRAKDDDLRIQEQAKKAEEKAAKFAQVEENRVAKMQRDAERLLEQTEKHEARLQNAAANRSELLEGMRQKQRKLTEKIDRLKVIENQASQNLIDRMQNKLEKAEKLYEETIFTTKQRAAELSSPRPPQTFSAQILSECLQPSEDEVVGNEKKCSICKIRIHSALHSLAHVCTTEHLKNRKFDKDDLNFEEIKYELETFIIPIGDDEMDDLKDVITSAIIVSTNESKKKRSKLKQKLLKDVESITSVSNGIIEKGLYRIIKELETQIQGISRVGSLTNSTRNHIEKLFAQFDKQAFEIRDEKERENNFSRIISYTNILESLLKMLALGDFYDSQNLHPATKRLYLKSCAFLACLFSPTKVAEIIFGSKYFIDLAELLIQSMKITNNNNFEQGLSTLYILYQLGLAISAKDSTLKFKQKLSTLTVFLISHGFIDFIKAALMQASEFKVFDKIELSPHSCIGIIETISGFINLVLRQIPDGQECPDSFHNLFQTYFTISTNFLFNLLPREEDTPSYPTSPTPIQKSENEENIARNFFVSFSRDFIRLTPNLKTVKFLQKFLFKDDFQNGLRITFILNGILQKRIKKLSKFEDLHPMAYRVSAYFSSIDIVFQRFCLIGWQHSLLLSLCRTSAFDLFESSHELRNLILISIFSIVRKSKVAIEAMETEIGVSWLSIFSEHLIKGRIKETPETLSLLPTSIREEYFNKLQKFAKALKKNNSREESPPHPSNQKPKEEEEFKVKSNLPKFSQSLNTTTNSANTAVSEVLENPECCEESVYNFASLHRHLNKIEETKKKEPKQPLPTSKKKSPATKTGNKNTSVKSAPITKAKEMPEKNGGGGRGMTEVIERDRPPRPTPPKPIDIEIDDGGGEEE</sequence>
<proteinExistence type="predicted"/>
<dbReference type="WBParaSite" id="PS1159_v2.g21231.t1">
    <property type="protein sequence ID" value="PS1159_v2.g21231.t1"/>
    <property type="gene ID" value="PS1159_v2.g21231"/>
</dbReference>
<evidence type="ECO:0000313" key="1">
    <source>
        <dbReference type="Proteomes" id="UP000887580"/>
    </source>
</evidence>
<accession>A0AC35FXA1</accession>
<dbReference type="Proteomes" id="UP000887580">
    <property type="component" value="Unplaced"/>
</dbReference>